<gene>
    <name evidence="5" type="ORF">AADEFJLK_02166</name>
    <name evidence="4" type="ORF">CEK71_15685</name>
</gene>
<dbReference type="Gene3D" id="3.40.50.2300">
    <property type="match status" value="1"/>
</dbReference>
<dbReference type="SUPFAM" id="SSF52172">
    <property type="entry name" value="CheY-like"/>
    <property type="match status" value="1"/>
</dbReference>
<feature type="modified residue" description="4-aspartylphosphate" evidence="2">
    <location>
        <position position="210"/>
    </location>
</feature>
<dbReference type="EMBL" id="CP022129">
    <property type="protein sequence ID" value="ASF47388.1"/>
    <property type="molecule type" value="Genomic_DNA"/>
</dbReference>
<dbReference type="RefSeq" id="WP_088620260.1">
    <property type="nucleotide sequence ID" value="NZ_CP022129.1"/>
</dbReference>
<dbReference type="InterPro" id="IPR050595">
    <property type="entry name" value="Bact_response_regulator"/>
</dbReference>
<dbReference type="InterPro" id="IPR011006">
    <property type="entry name" value="CheY-like_superfamily"/>
</dbReference>
<dbReference type="KEGG" id="mpsy:CEK71_15685"/>
<evidence type="ECO:0000313" key="4">
    <source>
        <dbReference type="EMBL" id="ASF47388.1"/>
    </source>
</evidence>
<dbReference type="PROSITE" id="PS50110">
    <property type="entry name" value="RESPONSE_REGULATORY"/>
    <property type="match status" value="1"/>
</dbReference>
<dbReference type="PANTHER" id="PTHR44591:SF3">
    <property type="entry name" value="RESPONSE REGULATORY DOMAIN-CONTAINING PROTEIN"/>
    <property type="match status" value="1"/>
</dbReference>
<keyword evidence="1 2" id="KW-0597">Phosphoprotein</keyword>
<dbReference type="SMART" id="SM00448">
    <property type="entry name" value="REC"/>
    <property type="match status" value="1"/>
</dbReference>
<name>A0A1Z4C1G7_9GAMM</name>
<evidence type="ECO:0000256" key="1">
    <source>
        <dbReference type="ARBA" id="ARBA00022553"/>
    </source>
</evidence>
<reference evidence="5 7" key="2">
    <citation type="submission" date="2017-11" db="EMBL/GenBank/DDBJ databases">
        <title>Draft Genome Sequence of Methylobacter psychrotolerans Sph1T, an Obligate Methanotroph from Low-Temperature Environments.</title>
        <authorList>
            <person name="Oshkin I.Y."/>
            <person name="Miroshnikov K."/>
            <person name="Belova S.E."/>
            <person name="Korzhenkov A."/>
            <person name="Toshchakov S.V."/>
            <person name="Dedysh S.N."/>
        </authorList>
    </citation>
    <scope>NUCLEOTIDE SEQUENCE [LARGE SCALE GENOMIC DNA]</scope>
    <source>
        <strain evidence="5 7">Sph1</strain>
    </source>
</reference>
<organism evidence="4 6">
    <name type="scientific">Methylovulum psychrotolerans</name>
    <dbReference type="NCBI Taxonomy" id="1704499"/>
    <lineage>
        <taxon>Bacteria</taxon>
        <taxon>Pseudomonadati</taxon>
        <taxon>Pseudomonadota</taxon>
        <taxon>Gammaproteobacteria</taxon>
        <taxon>Methylococcales</taxon>
        <taxon>Methylococcaceae</taxon>
        <taxon>Methylovulum</taxon>
    </lineage>
</organism>
<dbReference type="AlphaFoldDB" id="A0A1Z4C1G7"/>
<evidence type="ECO:0000256" key="2">
    <source>
        <dbReference type="PROSITE-ProRule" id="PRU00169"/>
    </source>
</evidence>
<dbReference type="Pfam" id="PF00072">
    <property type="entry name" value="Response_reg"/>
    <property type="match status" value="1"/>
</dbReference>
<sequence>MYPNSLHQDAPTVAEPRPQTRVAVATIGFGAAWEEKLKPLFQQQPRHKNLYVLVPPTEPVLHVLLVNYDNPLALRKKDLILSKKVGVEVIAISQGPIDPPPAHHLSGLLTTARLITALDRLSPLAGLSERVLPQTMAAPPLPQIPPISPAPAVATGGYRVLVVDDSLPVQKDLEHKLSTLEQITSIAFAQDGATALAMAQQQHYDLIFLDVIMPDIDGYEVCTQLRRNPQYKKTPIIMVSGKTSPLDEVKGVMAGCTTYLTKPVQEEAFKKLSTRIVAWLTARRQEQRQPVTH</sequence>
<evidence type="ECO:0000313" key="7">
    <source>
        <dbReference type="Proteomes" id="UP000237423"/>
    </source>
</evidence>
<dbReference type="EMBL" id="PGFZ01000004">
    <property type="protein sequence ID" value="POZ51946.1"/>
    <property type="molecule type" value="Genomic_DNA"/>
</dbReference>
<evidence type="ECO:0000313" key="6">
    <source>
        <dbReference type="Proteomes" id="UP000197019"/>
    </source>
</evidence>
<protein>
    <submittedName>
        <fullName evidence="5">Response regulator</fullName>
    </submittedName>
</protein>
<evidence type="ECO:0000313" key="5">
    <source>
        <dbReference type="EMBL" id="POZ51946.1"/>
    </source>
</evidence>
<dbReference type="Proteomes" id="UP000237423">
    <property type="component" value="Unassembled WGS sequence"/>
</dbReference>
<accession>A0A1Z4C1G7</accession>
<dbReference type="PANTHER" id="PTHR44591">
    <property type="entry name" value="STRESS RESPONSE REGULATOR PROTEIN 1"/>
    <property type="match status" value="1"/>
</dbReference>
<dbReference type="Proteomes" id="UP000197019">
    <property type="component" value="Chromosome"/>
</dbReference>
<keyword evidence="6" id="KW-1185">Reference proteome</keyword>
<proteinExistence type="predicted"/>
<feature type="domain" description="Response regulatory" evidence="3">
    <location>
        <begin position="159"/>
        <end position="277"/>
    </location>
</feature>
<dbReference type="OrthoDB" id="9800897at2"/>
<reference evidence="4 6" key="1">
    <citation type="submission" date="2017-06" db="EMBL/GenBank/DDBJ databases">
        <title>Genome Sequencing of the methanotroph Methylovulum psychrotolerants str. HV10-M2 isolated from a high-altitude environment.</title>
        <authorList>
            <person name="Mateos-Rivera A."/>
        </authorList>
    </citation>
    <scope>NUCLEOTIDE SEQUENCE [LARGE SCALE GENOMIC DNA]</scope>
    <source>
        <strain evidence="4 6">HV10_M2</strain>
    </source>
</reference>
<evidence type="ECO:0000259" key="3">
    <source>
        <dbReference type="PROSITE" id="PS50110"/>
    </source>
</evidence>
<dbReference type="GO" id="GO:0000160">
    <property type="term" value="P:phosphorelay signal transduction system"/>
    <property type="evidence" value="ECO:0007669"/>
    <property type="project" value="InterPro"/>
</dbReference>
<dbReference type="InterPro" id="IPR001789">
    <property type="entry name" value="Sig_transdc_resp-reg_receiver"/>
</dbReference>